<sequence>MDPPRAASVSGGIFLWKLRVFRAAVLIRIPMLTGGEFKLKHIDESCEGTVTIVSLLMLIEERDALRMPEKYAYVLSHNALLIGIRHPNLSFTPEDRDPILEAQPRDPDIRAHLRHFLRRVIPEHFKIFAFNDVPQHLLLLNCHPSPLNYRLLLLLLLLLHLLVHHSVDLRPIRGKIGDFGPWSLLGWVLLMGLGPGLQVCDLGWRGPVKPGEGDLHPPVKVAVAATGSTLQEIRAPIWALGLKQETSVENVSSEGSPVVVQALPMHDNH</sequence>
<accession>A0A5A7RIL7</accession>
<evidence type="ECO:0000313" key="1">
    <source>
        <dbReference type="EMBL" id="GER57077.1"/>
    </source>
</evidence>
<name>A0A5A7RIL7_STRAF</name>
<gene>
    <name evidence="1" type="ORF">STAS_34856</name>
</gene>
<dbReference type="AlphaFoldDB" id="A0A5A7RIL7"/>
<organism evidence="1 2">
    <name type="scientific">Striga asiatica</name>
    <name type="common">Asiatic witchweed</name>
    <name type="synonym">Buchnera asiatica</name>
    <dbReference type="NCBI Taxonomy" id="4170"/>
    <lineage>
        <taxon>Eukaryota</taxon>
        <taxon>Viridiplantae</taxon>
        <taxon>Streptophyta</taxon>
        <taxon>Embryophyta</taxon>
        <taxon>Tracheophyta</taxon>
        <taxon>Spermatophyta</taxon>
        <taxon>Magnoliopsida</taxon>
        <taxon>eudicotyledons</taxon>
        <taxon>Gunneridae</taxon>
        <taxon>Pentapetalae</taxon>
        <taxon>asterids</taxon>
        <taxon>lamiids</taxon>
        <taxon>Lamiales</taxon>
        <taxon>Orobanchaceae</taxon>
        <taxon>Buchnereae</taxon>
        <taxon>Striga</taxon>
    </lineage>
</organism>
<proteinExistence type="predicted"/>
<dbReference type="EMBL" id="BKCP01012959">
    <property type="protein sequence ID" value="GER57077.1"/>
    <property type="molecule type" value="Genomic_DNA"/>
</dbReference>
<reference evidence="2" key="1">
    <citation type="journal article" date="2019" name="Curr. Biol.">
        <title>Genome Sequence of Striga asiatica Provides Insight into the Evolution of Plant Parasitism.</title>
        <authorList>
            <person name="Yoshida S."/>
            <person name="Kim S."/>
            <person name="Wafula E.K."/>
            <person name="Tanskanen J."/>
            <person name="Kim Y.M."/>
            <person name="Honaas L."/>
            <person name="Yang Z."/>
            <person name="Spallek T."/>
            <person name="Conn C.E."/>
            <person name="Ichihashi Y."/>
            <person name="Cheong K."/>
            <person name="Cui S."/>
            <person name="Der J.P."/>
            <person name="Gundlach H."/>
            <person name="Jiao Y."/>
            <person name="Hori C."/>
            <person name="Ishida J.K."/>
            <person name="Kasahara H."/>
            <person name="Kiba T."/>
            <person name="Kim M.S."/>
            <person name="Koo N."/>
            <person name="Laohavisit A."/>
            <person name="Lee Y.H."/>
            <person name="Lumba S."/>
            <person name="McCourt P."/>
            <person name="Mortimer J.C."/>
            <person name="Mutuku J.M."/>
            <person name="Nomura T."/>
            <person name="Sasaki-Sekimoto Y."/>
            <person name="Seto Y."/>
            <person name="Wang Y."/>
            <person name="Wakatake T."/>
            <person name="Sakakibara H."/>
            <person name="Demura T."/>
            <person name="Yamaguchi S."/>
            <person name="Yoneyama K."/>
            <person name="Manabe R.I."/>
            <person name="Nelson D.C."/>
            <person name="Schulman A.H."/>
            <person name="Timko M.P."/>
            <person name="dePamphilis C.W."/>
            <person name="Choi D."/>
            <person name="Shirasu K."/>
        </authorList>
    </citation>
    <scope>NUCLEOTIDE SEQUENCE [LARGE SCALE GENOMIC DNA]</scope>
    <source>
        <strain evidence="2">cv. UVA1</strain>
    </source>
</reference>
<evidence type="ECO:0000313" key="2">
    <source>
        <dbReference type="Proteomes" id="UP000325081"/>
    </source>
</evidence>
<dbReference type="Proteomes" id="UP000325081">
    <property type="component" value="Unassembled WGS sequence"/>
</dbReference>
<comment type="caution">
    <text evidence="1">The sequence shown here is derived from an EMBL/GenBank/DDBJ whole genome shotgun (WGS) entry which is preliminary data.</text>
</comment>
<keyword evidence="2" id="KW-1185">Reference proteome</keyword>
<protein>
    <submittedName>
        <fullName evidence="1">Uncharacterized protein</fullName>
    </submittedName>
</protein>